<evidence type="ECO:0000256" key="5">
    <source>
        <dbReference type="ARBA" id="ARBA00022801"/>
    </source>
</evidence>
<dbReference type="SUPFAM" id="SSF51306">
    <property type="entry name" value="LexA/Signal peptidase"/>
    <property type="match status" value="1"/>
</dbReference>
<dbReference type="InterPro" id="IPR019533">
    <property type="entry name" value="Peptidase_S26"/>
</dbReference>
<feature type="transmembrane region" description="Helical" evidence="7">
    <location>
        <begin position="14"/>
        <end position="35"/>
    </location>
</feature>
<dbReference type="GO" id="GO:0009003">
    <property type="term" value="F:signal peptidase activity"/>
    <property type="evidence" value="ECO:0007669"/>
    <property type="project" value="UniProtKB-EC"/>
</dbReference>
<evidence type="ECO:0000259" key="8">
    <source>
        <dbReference type="Pfam" id="PF10502"/>
    </source>
</evidence>
<evidence type="ECO:0000256" key="4">
    <source>
        <dbReference type="ARBA" id="ARBA00013208"/>
    </source>
</evidence>
<keyword evidence="7" id="KW-0812">Transmembrane</keyword>
<dbReference type="GO" id="GO:0005886">
    <property type="term" value="C:plasma membrane"/>
    <property type="evidence" value="ECO:0007669"/>
    <property type="project" value="UniProtKB-SubCell"/>
</dbReference>
<dbReference type="PROSITE" id="PS00760">
    <property type="entry name" value="SPASE_I_2"/>
    <property type="match status" value="1"/>
</dbReference>
<dbReference type="InterPro" id="IPR000223">
    <property type="entry name" value="Pept_S26A_signal_pept_1"/>
</dbReference>
<keyword evidence="7" id="KW-0472">Membrane</keyword>
<dbReference type="InterPro" id="IPR036286">
    <property type="entry name" value="LexA/Signal_pep-like_sf"/>
</dbReference>
<feature type="active site" evidence="6">
    <location>
        <position position="49"/>
    </location>
</feature>
<evidence type="ECO:0000256" key="1">
    <source>
        <dbReference type="ARBA" id="ARBA00000677"/>
    </source>
</evidence>
<dbReference type="PANTHER" id="PTHR43390">
    <property type="entry name" value="SIGNAL PEPTIDASE I"/>
    <property type="match status" value="1"/>
</dbReference>
<comment type="subcellular location">
    <subcellularLocation>
        <location evidence="2">Cell membrane</location>
        <topology evidence="2">Single-pass type II membrane protein</topology>
    </subcellularLocation>
    <subcellularLocation>
        <location evidence="7">Membrane</location>
        <topology evidence="7">Single-pass type II membrane protein</topology>
    </subcellularLocation>
</comment>
<dbReference type="InterPro" id="IPR019757">
    <property type="entry name" value="Pept_S26A_signal_pept_1_Lys-AS"/>
</dbReference>
<dbReference type="GO" id="GO:0004252">
    <property type="term" value="F:serine-type endopeptidase activity"/>
    <property type="evidence" value="ECO:0007669"/>
    <property type="project" value="InterPro"/>
</dbReference>
<keyword evidence="7" id="KW-1133">Transmembrane helix</keyword>
<accession>A0A172RXP2</accession>
<protein>
    <recommendedName>
        <fullName evidence="4 7">Signal peptidase I</fullName>
        <ecNumber evidence="4 7">3.4.21.89</ecNumber>
    </recommendedName>
</protein>
<evidence type="ECO:0000256" key="2">
    <source>
        <dbReference type="ARBA" id="ARBA00004401"/>
    </source>
</evidence>
<keyword evidence="10" id="KW-1185">Reference proteome</keyword>
<dbReference type="CDD" id="cd06530">
    <property type="entry name" value="S26_SPase_I"/>
    <property type="match status" value="1"/>
</dbReference>
<dbReference type="Gene3D" id="2.10.109.10">
    <property type="entry name" value="Umud Fragment, subunit A"/>
    <property type="match status" value="1"/>
</dbReference>
<feature type="domain" description="Peptidase S26" evidence="8">
    <location>
        <begin position="19"/>
        <end position="181"/>
    </location>
</feature>
<evidence type="ECO:0000313" key="10">
    <source>
        <dbReference type="Proteomes" id="UP000182975"/>
    </source>
</evidence>
<dbReference type="PROSITE" id="PS00761">
    <property type="entry name" value="SPASE_I_3"/>
    <property type="match status" value="1"/>
</dbReference>
<dbReference type="PATRIC" id="fig|79604.3.peg.874"/>
<dbReference type="PANTHER" id="PTHR43390:SF1">
    <property type="entry name" value="CHLOROPLAST PROCESSING PEPTIDASE"/>
    <property type="match status" value="1"/>
</dbReference>
<evidence type="ECO:0000313" key="9">
    <source>
        <dbReference type="EMBL" id="SEO80377.1"/>
    </source>
</evidence>
<dbReference type="NCBIfam" id="TIGR02227">
    <property type="entry name" value="sigpep_I_bact"/>
    <property type="match status" value="1"/>
</dbReference>
<dbReference type="RefSeq" id="WP_066661789.1">
    <property type="nucleotide sequence ID" value="NZ_CP011402.1"/>
</dbReference>
<dbReference type="GO" id="GO:0006465">
    <property type="term" value="P:signal peptide processing"/>
    <property type="evidence" value="ECO:0007669"/>
    <property type="project" value="InterPro"/>
</dbReference>
<organism evidence="9 10">
    <name type="scientific">Denitrobacterium detoxificans</name>
    <dbReference type="NCBI Taxonomy" id="79604"/>
    <lineage>
        <taxon>Bacteria</taxon>
        <taxon>Bacillati</taxon>
        <taxon>Actinomycetota</taxon>
        <taxon>Coriobacteriia</taxon>
        <taxon>Eggerthellales</taxon>
        <taxon>Eggerthellaceae</taxon>
        <taxon>Denitrobacterium</taxon>
    </lineage>
</organism>
<dbReference type="InterPro" id="IPR019758">
    <property type="entry name" value="Pept_S26A_signal_pept_1_CS"/>
</dbReference>
<proteinExistence type="inferred from homology"/>
<keyword evidence="5 7" id="KW-0378">Hydrolase</keyword>
<feature type="active site" evidence="6">
    <location>
        <position position="92"/>
    </location>
</feature>
<comment type="similarity">
    <text evidence="3 7">Belongs to the peptidase S26 family.</text>
</comment>
<dbReference type="STRING" id="79604.AAY81_04280"/>
<dbReference type="EMBL" id="FOEC01000007">
    <property type="protein sequence ID" value="SEO80377.1"/>
    <property type="molecule type" value="Genomic_DNA"/>
</dbReference>
<dbReference type="KEGG" id="ddt:AAY81_04280"/>
<evidence type="ECO:0000256" key="6">
    <source>
        <dbReference type="PIRSR" id="PIRSR600223-1"/>
    </source>
</evidence>
<dbReference type="Pfam" id="PF10502">
    <property type="entry name" value="Peptidase_S26"/>
    <property type="match status" value="1"/>
</dbReference>
<dbReference type="EC" id="3.4.21.89" evidence="4 7"/>
<gene>
    <name evidence="9" type="ORF">SAMN02910314_01253</name>
</gene>
<sequence length="190" mass="20700">MNSGNHAPSKSGGFGRACVEFLVIVALIVGCAYLLRTYVITPYEVPSGSMETTIMSDDRIFSEKISYYSRSVQVGDIVTFDDPEVDGRTLVKRVVATGGQTVDLVDGVVYVDGEAAFEPYTNGQQSYPLSTAADVTVEYPYTVPEGYIWVMGDNRGNSADSRYFGAVPVSSVTGHVCFIYWPFQHFGPIS</sequence>
<comment type="catalytic activity">
    <reaction evidence="1 7">
        <text>Cleavage of hydrophobic, N-terminal signal or leader sequences from secreted and periplasmic proteins.</text>
        <dbReference type="EC" id="3.4.21.89"/>
    </reaction>
</comment>
<name>A0A172RXP2_9ACTN</name>
<dbReference type="PRINTS" id="PR00727">
    <property type="entry name" value="LEADERPTASE"/>
</dbReference>
<dbReference type="OrthoDB" id="9815782at2"/>
<dbReference type="AlphaFoldDB" id="A0A172RXP2"/>
<evidence type="ECO:0000256" key="7">
    <source>
        <dbReference type="RuleBase" id="RU362042"/>
    </source>
</evidence>
<evidence type="ECO:0000256" key="3">
    <source>
        <dbReference type="ARBA" id="ARBA00009370"/>
    </source>
</evidence>
<reference evidence="10" key="1">
    <citation type="submission" date="2016-10" db="EMBL/GenBank/DDBJ databases">
        <authorList>
            <person name="Varghese N."/>
        </authorList>
    </citation>
    <scope>NUCLEOTIDE SEQUENCE [LARGE SCALE GENOMIC DNA]</scope>
    <source>
        <strain evidence="10">DSM 21843</strain>
    </source>
</reference>
<dbReference type="Proteomes" id="UP000182975">
    <property type="component" value="Unassembled WGS sequence"/>
</dbReference>
<keyword evidence="7" id="KW-0645">Protease</keyword>